<proteinExistence type="inferred from homology"/>
<evidence type="ECO:0000313" key="5">
    <source>
        <dbReference type="EMBL" id="KAK4641067.1"/>
    </source>
</evidence>
<feature type="domain" description="NmrA-like" evidence="4">
    <location>
        <begin position="3"/>
        <end position="259"/>
    </location>
</feature>
<keyword evidence="3" id="KW-0560">Oxidoreductase</keyword>
<keyword evidence="2" id="KW-0521">NADP</keyword>
<comment type="similarity">
    <text evidence="1">Belongs to the NmrA-type oxidoreductase family. Isoflavone reductase subfamily.</text>
</comment>
<dbReference type="InterPro" id="IPR051609">
    <property type="entry name" value="NmrA/Isoflavone_reductase-like"/>
</dbReference>
<dbReference type="PANTHER" id="PTHR47706">
    <property type="entry name" value="NMRA-LIKE FAMILY PROTEIN"/>
    <property type="match status" value="1"/>
</dbReference>
<name>A0ABR0FDR9_9PEZI</name>
<gene>
    <name evidence="5" type="ORF">QC761_609060</name>
</gene>
<keyword evidence="6" id="KW-1185">Reference proteome</keyword>
<protein>
    <recommendedName>
        <fullName evidence="4">NmrA-like domain-containing protein</fullName>
    </recommendedName>
</protein>
<accession>A0ABR0FDR9</accession>
<dbReference type="InterPro" id="IPR036291">
    <property type="entry name" value="NAD(P)-bd_dom_sf"/>
</dbReference>
<evidence type="ECO:0000256" key="2">
    <source>
        <dbReference type="ARBA" id="ARBA00022857"/>
    </source>
</evidence>
<evidence type="ECO:0000256" key="1">
    <source>
        <dbReference type="ARBA" id="ARBA00005725"/>
    </source>
</evidence>
<comment type="caution">
    <text evidence="5">The sequence shown here is derived from an EMBL/GenBank/DDBJ whole genome shotgun (WGS) entry which is preliminary data.</text>
</comment>
<dbReference type="InterPro" id="IPR008030">
    <property type="entry name" value="NmrA-like"/>
</dbReference>
<dbReference type="Gene3D" id="3.40.50.720">
    <property type="entry name" value="NAD(P)-binding Rossmann-like Domain"/>
    <property type="match status" value="1"/>
</dbReference>
<dbReference type="Gene3D" id="3.90.25.10">
    <property type="entry name" value="UDP-galactose 4-epimerase, domain 1"/>
    <property type="match status" value="1"/>
</dbReference>
<dbReference type="PANTHER" id="PTHR47706:SF4">
    <property type="entry name" value="NMRA-LIKE DOMAIN-CONTAINING PROTEIN"/>
    <property type="match status" value="1"/>
</dbReference>
<dbReference type="Proteomes" id="UP001322138">
    <property type="component" value="Unassembled WGS sequence"/>
</dbReference>
<evidence type="ECO:0000259" key="4">
    <source>
        <dbReference type="Pfam" id="PF05368"/>
    </source>
</evidence>
<reference evidence="5 6" key="1">
    <citation type="journal article" date="2023" name="bioRxiv">
        <title>High-quality genome assemblies of four members of thePodospora anserinaspecies complex.</title>
        <authorList>
            <person name="Ament-Velasquez S.L."/>
            <person name="Vogan A.A."/>
            <person name="Wallerman O."/>
            <person name="Hartmann F."/>
            <person name="Gautier V."/>
            <person name="Silar P."/>
            <person name="Giraud T."/>
            <person name="Johannesson H."/>
        </authorList>
    </citation>
    <scope>NUCLEOTIDE SEQUENCE [LARGE SCALE GENOMIC DNA]</scope>
    <source>
        <strain evidence="5 6">CBS 112042</strain>
    </source>
</reference>
<dbReference type="Pfam" id="PF05368">
    <property type="entry name" value="NmrA"/>
    <property type="match status" value="1"/>
</dbReference>
<dbReference type="EMBL" id="JAFFGZ010000008">
    <property type="protein sequence ID" value="KAK4641067.1"/>
    <property type="molecule type" value="Genomic_DNA"/>
</dbReference>
<sequence length="328" mass="36052">MVKIAIAGATGNVAQEVTEALVATGKHKLLLLTRTDTAELSSNNAFPNTTWITTDYGLDGLSETLQGVDTVLSFIVTHSDPGNTAQKNLINASVRAGVKRFAPSEWATSSFEHLPWYAGKAEIREYLAELNKDKKASHSVLHTPVLEYTFFQPGQFTDYLCYPYKSSKHIHPFPTQMDFHARRAIILEDSEDARITWTTTKDLANVVAKAVEHEGEWPVVGGIKGDEVTIGEIIALGEKIRGGPFIVEKLKAEDLKAGIVKSSWLPVVDHPSLSPAAVEAMAKGFLSGMLLGISAGVLKVSNEWNRLLPDYEFTRAEEFLTEVWESKP</sequence>
<evidence type="ECO:0000256" key="3">
    <source>
        <dbReference type="ARBA" id="ARBA00023002"/>
    </source>
</evidence>
<evidence type="ECO:0000313" key="6">
    <source>
        <dbReference type="Proteomes" id="UP001322138"/>
    </source>
</evidence>
<organism evidence="5 6">
    <name type="scientific">Podospora bellae-mahoneyi</name>
    <dbReference type="NCBI Taxonomy" id="2093777"/>
    <lineage>
        <taxon>Eukaryota</taxon>
        <taxon>Fungi</taxon>
        <taxon>Dikarya</taxon>
        <taxon>Ascomycota</taxon>
        <taxon>Pezizomycotina</taxon>
        <taxon>Sordariomycetes</taxon>
        <taxon>Sordariomycetidae</taxon>
        <taxon>Sordariales</taxon>
        <taxon>Podosporaceae</taxon>
        <taxon>Podospora</taxon>
    </lineage>
</organism>
<dbReference type="RefSeq" id="XP_062730043.1">
    <property type="nucleotide sequence ID" value="XM_062881324.1"/>
</dbReference>
<dbReference type="GeneID" id="87900806"/>
<dbReference type="SUPFAM" id="SSF51735">
    <property type="entry name" value="NAD(P)-binding Rossmann-fold domains"/>
    <property type="match status" value="1"/>
</dbReference>